<dbReference type="InterPro" id="IPR052050">
    <property type="entry name" value="SecEffector_AnkRepeat"/>
</dbReference>
<dbReference type="PANTHER" id="PTHR46586">
    <property type="entry name" value="ANKYRIN REPEAT-CONTAINING PROTEIN"/>
    <property type="match status" value="1"/>
</dbReference>
<dbReference type="SUPFAM" id="SSF140860">
    <property type="entry name" value="Pseudo ankyrin repeat-like"/>
    <property type="match status" value="1"/>
</dbReference>
<dbReference type="PANTHER" id="PTHR46586:SF3">
    <property type="entry name" value="ANKYRIN REPEAT-CONTAINING PROTEIN"/>
    <property type="match status" value="1"/>
</dbReference>
<comment type="caution">
    <text evidence="1">The sequence shown here is derived from an EMBL/GenBank/DDBJ whole genome shotgun (WGS) entry which is preliminary data.</text>
</comment>
<reference evidence="1" key="1">
    <citation type="submission" date="2020-06" db="EMBL/GenBank/DDBJ databases">
        <authorList>
            <consortium name="Plant Systems Biology data submission"/>
        </authorList>
    </citation>
    <scope>NUCLEOTIDE SEQUENCE</scope>
    <source>
        <strain evidence="1">D6</strain>
    </source>
</reference>
<proteinExistence type="predicted"/>
<dbReference type="Gene3D" id="1.25.40.20">
    <property type="entry name" value="Ankyrin repeat-containing domain"/>
    <property type="match status" value="1"/>
</dbReference>
<evidence type="ECO:0000313" key="1">
    <source>
        <dbReference type="EMBL" id="CAB9511291.1"/>
    </source>
</evidence>
<protein>
    <submittedName>
        <fullName evidence="1">Ankyrin repeat protein</fullName>
    </submittedName>
</protein>
<organism evidence="1 2">
    <name type="scientific">Seminavis robusta</name>
    <dbReference type="NCBI Taxonomy" id="568900"/>
    <lineage>
        <taxon>Eukaryota</taxon>
        <taxon>Sar</taxon>
        <taxon>Stramenopiles</taxon>
        <taxon>Ochrophyta</taxon>
        <taxon>Bacillariophyta</taxon>
        <taxon>Bacillariophyceae</taxon>
        <taxon>Bacillariophycidae</taxon>
        <taxon>Naviculales</taxon>
        <taxon>Naviculaceae</taxon>
        <taxon>Seminavis</taxon>
    </lineage>
</organism>
<gene>
    <name evidence="1" type="ORF">SEMRO_478_G150940.1</name>
</gene>
<sequence length="212" mass="23752">MNNATATNHEGTAESPLLSVDDAIWIQGILQCVGVGQYAFVGPVSKKMNRLYKEYCTIELTKNPRKVKENPEDDTGSRSAEITDSLCSETFSSQPRAEYWLKDDSGNKTPDHHHVCNAIAKIGNLAVMQWARQKGFPWNKETCFHAARNGHLELLIWLRENGCPWDERTCSKAAEGGHLEILKWARENGCRWDEDTCARAAAGGHWKFCVGS</sequence>
<evidence type="ECO:0000313" key="2">
    <source>
        <dbReference type="Proteomes" id="UP001153069"/>
    </source>
</evidence>
<dbReference type="AlphaFoldDB" id="A0A9N8E2G4"/>
<keyword evidence="2" id="KW-1185">Reference proteome</keyword>
<dbReference type="InterPro" id="IPR036770">
    <property type="entry name" value="Ankyrin_rpt-contain_sf"/>
</dbReference>
<name>A0A9N8E2G4_9STRA</name>
<dbReference type="OrthoDB" id="75611at2759"/>
<accession>A0A9N8E2G4</accession>
<dbReference type="EMBL" id="CAICTM010000477">
    <property type="protein sequence ID" value="CAB9511291.1"/>
    <property type="molecule type" value="Genomic_DNA"/>
</dbReference>
<dbReference type="Proteomes" id="UP001153069">
    <property type="component" value="Unassembled WGS sequence"/>
</dbReference>